<dbReference type="Gene3D" id="2.60.40.10">
    <property type="entry name" value="Immunoglobulins"/>
    <property type="match status" value="2"/>
</dbReference>
<dbReference type="GO" id="GO:0071555">
    <property type="term" value="P:cell wall organization"/>
    <property type="evidence" value="ECO:0007669"/>
    <property type="project" value="InterPro"/>
</dbReference>
<dbReference type="RefSeq" id="WP_098140704.1">
    <property type="nucleotide sequence ID" value="NZ_CBCSJA010000001.1"/>
</dbReference>
<reference evidence="12" key="1">
    <citation type="submission" date="2017-08" db="EMBL/GenBank/DDBJ databases">
        <authorList>
            <person name="Brisse S."/>
        </authorList>
    </citation>
    <scope>NUCLEOTIDE SEQUENCE [LARGE SCALE GENOMIC DNA]</scope>
    <source>
        <strain evidence="12">06D021</strain>
    </source>
</reference>
<organism evidence="11 12">
    <name type="scientific">Klebsiella grimontii</name>
    <dbReference type="NCBI Taxonomy" id="2058152"/>
    <lineage>
        <taxon>Bacteria</taxon>
        <taxon>Pseudomonadati</taxon>
        <taxon>Pseudomonadota</taxon>
        <taxon>Gammaproteobacteria</taxon>
        <taxon>Enterobacterales</taxon>
        <taxon>Enterobacteriaceae</taxon>
        <taxon>Klebsiella/Raoultella group</taxon>
        <taxon>Klebsiella</taxon>
    </lineage>
</organism>
<evidence type="ECO:0000256" key="7">
    <source>
        <dbReference type="RuleBase" id="RU003918"/>
    </source>
</evidence>
<keyword evidence="5" id="KW-0574">Periplasm</keyword>
<dbReference type="GO" id="GO:0030288">
    <property type="term" value="C:outer membrane-bounded periplasmic space"/>
    <property type="evidence" value="ECO:0007669"/>
    <property type="project" value="InterPro"/>
</dbReference>
<dbReference type="EMBL" id="FZTC01000019">
    <property type="protein sequence ID" value="SNU35642.1"/>
    <property type="molecule type" value="Genomic_DNA"/>
</dbReference>
<protein>
    <submittedName>
        <fullName evidence="11">Putative periplasmic pilus exported chaperone</fullName>
    </submittedName>
</protein>
<dbReference type="InterPro" id="IPR016148">
    <property type="entry name" value="Pili_assmbl_chaperone_C"/>
</dbReference>
<dbReference type="SUPFAM" id="SSF49584">
    <property type="entry name" value="Periplasmic chaperone C-domain"/>
    <property type="match status" value="1"/>
</dbReference>
<evidence type="ECO:0000313" key="12">
    <source>
        <dbReference type="Proteomes" id="UP000220639"/>
    </source>
</evidence>
<gene>
    <name evidence="11" type="primary">yfcS</name>
    <name evidence="11" type="ORF">KOSB73_260366</name>
</gene>
<evidence type="ECO:0000256" key="3">
    <source>
        <dbReference type="ARBA" id="ARBA00022558"/>
    </source>
</evidence>
<evidence type="ECO:0000256" key="6">
    <source>
        <dbReference type="ARBA" id="ARBA00023186"/>
    </source>
</evidence>
<dbReference type="InterPro" id="IPR016147">
    <property type="entry name" value="Pili_assmbl_chaperone_N"/>
</dbReference>
<dbReference type="FunFam" id="2.60.40.10:FF:000458">
    <property type="entry name" value="Molecular chaperone FimC"/>
    <property type="match status" value="1"/>
</dbReference>
<dbReference type="InterPro" id="IPR001829">
    <property type="entry name" value="Pili_assmbl_chaperone_bac"/>
</dbReference>
<evidence type="ECO:0000256" key="2">
    <source>
        <dbReference type="ARBA" id="ARBA00007399"/>
    </source>
</evidence>
<proteinExistence type="inferred from homology"/>
<dbReference type="InterPro" id="IPR050643">
    <property type="entry name" value="Periplasmic_pilus_chap"/>
</dbReference>
<keyword evidence="4 8" id="KW-0732">Signal</keyword>
<dbReference type="Pfam" id="PF00345">
    <property type="entry name" value="PapD_N"/>
    <property type="match status" value="1"/>
</dbReference>
<dbReference type="InterPro" id="IPR018046">
    <property type="entry name" value="Pili_assmbl_chaperone_CS"/>
</dbReference>
<keyword evidence="3" id="KW-1029">Fimbrium biogenesis</keyword>
<evidence type="ECO:0000259" key="9">
    <source>
        <dbReference type="Pfam" id="PF00345"/>
    </source>
</evidence>
<feature type="domain" description="Pili assembly chaperone N-terminal" evidence="9">
    <location>
        <begin position="25"/>
        <end position="142"/>
    </location>
</feature>
<evidence type="ECO:0000256" key="8">
    <source>
        <dbReference type="SAM" id="SignalP"/>
    </source>
</evidence>
<comment type="subcellular location">
    <subcellularLocation>
        <location evidence="1 7">Periplasm</location>
    </subcellularLocation>
</comment>
<dbReference type="PANTHER" id="PTHR30251:SF6">
    <property type="entry name" value="FIMBRIAL CHAPERONE YFCS-RELATED"/>
    <property type="match status" value="1"/>
</dbReference>
<evidence type="ECO:0000313" key="11">
    <source>
        <dbReference type="EMBL" id="SNU35642.1"/>
    </source>
</evidence>
<evidence type="ECO:0000256" key="1">
    <source>
        <dbReference type="ARBA" id="ARBA00004418"/>
    </source>
</evidence>
<comment type="similarity">
    <text evidence="2 7">Belongs to the periplasmic pilus chaperone family.</text>
</comment>
<dbReference type="Pfam" id="PF02753">
    <property type="entry name" value="PapD_C"/>
    <property type="match status" value="1"/>
</dbReference>
<feature type="domain" description="Pili assembly chaperone C-terminal" evidence="10">
    <location>
        <begin position="168"/>
        <end position="227"/>
    </location>
</feature>
<dbReference type="InterPro" id="IPR036316">
    <property type="entry name" value="Pili_assmbl_chap_C_dom_sf"/>
</dbReference>
<evidence type="ECO:0000259" key="10">
    <source>
        <dbReference type="Pfam" id="PF02753"/>
    </source>
</evidence>
<feature type="chain" id="PRO_5012605763" evidence="8">
    <location>
        <begin position="24"/>
        <end position="250"/>
    </location>
</feature>
<accession>A0A285B440</accession>
<keyword evidence="6 7" id="KW-0143">Chaperone</keyword>
<dbReference type="PRINTS" id="PR00969">
    <property type="entry name" value="CHAPERONPILI"/>
</dbReference>
<dbReference type="PANTHER" id="PTHR30251">
    <property type="entry name" value="PILUS ASSEMBLY CHAPERONE"/>
    <property type="match status" value="1"/>
</dbReference>
<sequence length="250" mass="27189">MKKTLVFATVVVLSASSLLPAEAALTVSRSRVIVNEGDKSASMSVTNRNTQEPYLAQTWIEDETEAKVTSPLMVLPPVQRIEAGSKSAVRVQVLPDIGKLPKDRESVFWFNLREIPPRSDKPNVLTLALQTRLKIFWRPAAIKVDSKSDSFPGIQNVTLAKNGNRYTLNNPTPYHLTFVEGRSSVKGKGKEGFEPIMVAPKAQTALNVGAADLGATPVLVFVNDYGSLRLLPFQCTGSACKAQPVITPES</sequence>
<dbReference type="Proteomes" id="UP000220639">
    <property type="component" value="Unassembled WGS sequence"/>
</dbReference>
<dbReference type="InterPro" id="IPR008962">
    <property type="entry name" value="PapD-like_sf"/>
</dbReference>
<name>A0A285B440_9ENTR</name>
<evidence type="ECO:0000256" key="5">
    <source>
        <dbReference type="ARBA" id="ARBA00022764"/>
    </source>
</evidence>
<dbReference type="AlphaFoldDB" id="A0A285B440"/>
<evidence type="ECO:0000256" key="4">
    <source>
        <dbReference type="ARBA" id="ARBA00022729"/>
    </source>
</evidence>
<dbReference type="PROSITE" id="PS00635">
    <property type="entry name" value="PILI_CHAPERONE"/>
    <property type="match status" value="1"/>
</dbReference>
<feature type="signal peptide" evidence="8">
    <location>
        <begin position="1"/>
        <end position="23"/>
    </location>
</feature>
<dbReference type="SUPFAM" id="SSF49354">
    <property type="entry name" value="PapD-like"/>
    <property type="match status" value="1"/>
</dbReference>
<dbReference type="InterPro" id="IPR013783">
    <property type="entry name" value="Ig-like_fold"/>
</dbReference>